<comment type="similarity">
    <text evidence="2">Belongs to the methylmalonyl-CoA mutase family.</text>
</comment>
<evidence type="ECO:0000256" key="2">
    <source>
        <dbReference type="ARBA" id="ARBA00008465"/>
    </source>
</evidence>
<reference evidence="7 8" key="1">
    <citation type="submission" date="2018-05" db="EMBL/GenBank/DDBJ databases">
        <title>Genomic Encyclopedia of Type Strains, Phase IV (KMG-IV): sequencing the most valuable type-strain genomes for metagenomic binning, comparative biology and taxonomic classification.</title>
        <authorList>
            <person name="Goeker M."/>
        </authorList>
    </citation>
    <scope>NUCLEOTIDE SEQUENCE [LARGE SCALE GENOMIC DNA]</scope>
    <source>
        <strain evidence="7 8">DSM 28579</strain>
    </source>
</reference>
<evidence type="ECO:0000259" key="6">
    <source>
        <dbReference type="Pfam" id="PF01642"/>
    </source>
</evidence>
<dbReference type="SUPFAM" id="SSF52242">
    <property type="entry name" value="Cobalamin (vitamin B12)-binding domain"/>
    <property type="match status" value="1"/>
</dbReference>
<keyword evidence="5" id="KW-0170">Cobalt</keyword>
<dbReference type="GO" id="GO:0046872">
    <property type="term" value="F:metal ion binding"/>
    <property type="evidence" value="ECO:0007669"/>
    <property type="project" value="InterPro"/>
</dbReference>
<feature type="domain" description="Methylmalonyl-CoA mutase alpha/beta chain catalytic" evidence="6">
    <location>
        <begin position="40"/>
        <end position="116"/>
    </location>
</feature>
<dbReference type="InterPro" id="IPR006099">
    <property type="entry name" value="MeMalonylCoA_mutase_a/b_cat"/>
</dbReference>
<gene>
    <name evidence="7" type="ORF">C7377_1565</name>
</gene>
<dbReference type="AlphaFoldDB" id="A0A7L4UMS0"/>
<dbReference type="PANTHER" id="PTHR48101:SF1">
    <property type="entry name" value="METHYLMALONYL-COA MUTASE, LARGE SUBUNIT"/>
    <property type="match status" value="1"/>
</dbReference>
<dbReference type="Gene3D" id="3.20.20.240">
    <property type="entry name" value="Methylmalonyl-CoA mutase"/>
    <property type="match status" value="1"/>
</dbReference>
<comment type="cofactor">
    <cofactor evidence="1">
        <name>adenosylcob(III)alamin</name>
        <dbReference type="ChEBI" id="CHEBI:18408"/>
    </cofactor>
</comment>
<protein>
    <submittedName>
        <fullName evidence="7">Heterodimeric methylmalonyl-CoA mutase small subunit</fullName>
    </submittedName>
</protein>
<evidence type="ECO:0000256" key="5">
    <source>
        <dbReference type="ARBA" id="ARBA00023285"/>
    </source>
</evidence>
<dbReference type="OrthoDB" id="9762378at2"/>
<evidence type="ECO:0000256" key="4">
    <source>
        <dbReference type="ARBA" id="ARBA00023235"/>
    </source>
</evidence>
<dbReference type="RefSeq" id="WP_116496786.1">
    <property type="nucleotide sequence ID" value="NZ_QENZ01000005.1"/>
</dbReference>
<evidence type="ECO:0000256" key="3">
    <source>
        <dbReference type="ARBA" id="ARBA00022628"/>
    </source>
</evidence>
<accession>A0A7L4UMS0</accession>
<dbReference type="Proteomes" id="UP000251835">
    <property type="component" value="Unassembled WGS sequence"/>
</dbReference>
<feature type="domain" description="Methylmalonyl-CoA mutase alpha/beta chain catalytic" evidence="6">
    <location>
        <begin position="122"/>
        <end position="449"/>
    </location>
</feature>
<dbReference type="InterPro" id="IPR036724">
    <property type="entry name" value="Cobalamin-bd_sf"/>
</dbReference>
<dbReference type="CDD" id="cd03677">
    <property type="entry name" value="MM_CoA_mutase_beta"/>
    <property type="match status" value="1"/>
</dbReference>
<evidence type="ECO:0000313" key="8">
    <source>
        <dbReference type="Proteomes" id="UP000251835"/>
    </source>
</evidence>
<evidence type="ECO:0000256" key="1">
    <source>
        <dbReference type="ARBA" id="ARBA00001922"/>
    </source>
</evidence>
<organism evidence="7 8">
    <name type="scientific">Balneicella halophila</name>
    <dbReference type="NCBI Taxonomy" id="1537566"/>
    <lineage>
        <taxon>Bacteria</taxon>
        <taxon>Pseudomonadati</taxon>
        <taxon>Bacteroidota</taxon>
        <taxon>Bacteroidia</taxon>
        <taxon>Bacteroidales</taxon>
        <taxon>Balneicellaceae</taxon>
        <taxon>Balneicella</taxon>
    </lineage>
</organism>
<dbReference type="InterPro" id="IPR016176">
    <property type="entry name" value="Cbl-dep_enz_cat"/>
</dbReference>
<evidence type="ECO:0000313" key="7">
    <source>
        <dbReference type="EMBL" id="PVX49926.1"/>
    </source>
</evidence>
<sequence length="620" mass="70572">MTLGKDFFKEFPPISTEQWMDKINADLKGADFNRKLVWRTQEGFNVNPFYRSEDLEEINHLGTLPGEFPFVRGNKKGKNDWFIRQDIKVNDLKEANKKALNVLMRGADSIGFILDCKKEYTKEDIKTLINEFHLEVIEVNFMNASGKVLPHFVEIVDELGVDKTKVRGGVCFAPFKRLNCKGSFKSTAKEQFEKAKMLIEVSKDLPNFKVINLQAKVFNNAGSSIIQEVGYSLAMGVELLEGLLAEGLKIEEITPKIRFHYAVGTTYFMEIAKFRALRLLWAKIVEAYKPKNTDYCKMHIHAETSDWNKTVYDPYVNMLRTQTEGMSAVLGGVDSFVLKPFDTVFEESAEFSERIARNQQLLLKEEVNLDKVVDPAGGAYYIEYLTQAIAEHGWDIFLQVQDLGGYIKAFNEGFVKKHITETARKRDMNIATRRENLLGTNQFPNFEEMITNKDKIADKNTCCCSSKSNDNGLEIYRGAEAFEELRLKTDAYSEKNGRPKVQMLTIGHLNMRKARAQFACNFFACAGFEVHDHNGFNSIEEGVKYCEEQKAKIVVLCSSDDEYATLAPEAYEKLDKDVIFVVAGAPACMDELKEKGITNFVHVKCNLLETLQQYQSKLGI</sequence>
<dbReference type="Gene3D" id="3.40.50.280">
    <property type="entry name" value="Cobalamin-binding domain"/>
    <property type="match status" value="1"/>
</dbReference>
<comment type="caution">
    <text evidence="7">The sequence shown here is derived from an EMBL/GenBank/DDBJ whole genome shotgun (WGS) entry which is preliminary data.</text>
</comment>
<dbReference type="PANTHER" id="PTHR48101">
    <property type="entry name" value="METHYLMALONYL-COA MUTASE, MITOCHONDRIAL-RELATED"/>
    <property type="match status" value="1"/>
</dbReference>
<keyword evidence="8" id="KW-1185">Reference proteome</keyword>
<dbReference type="GO" id="GO:0016866">
    <property type="term" value="F:intramolecular transferase activity"/>
    <property type="evidence" value="ECO:0007669"/>
    <property type="project" value="InterPro"/>
</dbReference>
<proteinExistence type="inferred from homology"/>
<dbReference type="GO" id="GO:0031419">
    <property type="term" value="F:cobalamin binding"/>
    <property type="evidence" value="ECO:0007669"/>
    <property type="project" value="UniProtKB-KW"/>
</dbReference>
<name>A0A7L4UMS0_BALHA</name>
<dbReference type="Pfam" id="PF01642">
    <property type="entry name" value="MM_CoA_mutase"/>
    <property type="match status" value="2"/>
</dbReference>
<keyword evidence="3" id="KW-0846">Cobalamin</keyword>
<keyword evidence="4" id="KW-0413">Isomerase</keyword>
<dbReference type="EMBL" id="QENZ01000005">
    <property type="protein sequence ID" value="PVX49926.1"/>
    <property type="molecule type" value="Genomic_DNA"/>
</dbReference>
<dbReference type="SUPFAM" id="SSF51703">
    <property type="entry name" value="Cobalamin (vitamin B12)-dependent enzymes"/>
    <property type="match status" value="1"/>
</dbReference>